<proteinExistence type="predicted"/>
<dbReference type="OrthoDB" id="120976at2759"/>
<organism evidence="4 5">
    <name type="scientific">Oryzias javanicus</name>
    <name type="common">Javanese ricefish</name>
    <name type="synonym">Aplocheilus javanicus</name>
    <dbReference type="NCBI Taxonomy" id="123683"/>
    <lineage>
        <taxon>Eukaryota</taxon>
        <taxon>Metazoa</taxon>
        <taxon>Chordata</taxon>
        <taxon>Craniata</taxon>
        <taxon>Vertebrata</taxon>
        <taxon>Euteleostomi</taxon>
        <taxon>Actinopterygii</taxon>
        <taxon>Neopterygii</taxon>
        <taxon>Teleostei</taxon>
        <taxon>Neoteleostei</taxon>
        <taxon>Acanthomorphata</taxon>
        <taxon>Ovalentaria</taxon>
        <taxon>Atherinomorphae</taxon>
        <taxon>Beloniformes</taxon>
        <taxon>Adrianichthyidae</taxon>
        <taxon>Oryziinae</taxon>
        <taxon>Oryzias</taxon>
    </lineage>
</organism>
<dbReference type="EMBL" id="CM012449">
    <property type="protein sequence ID" value="RVE64450.1"/>
    <property type="molecule type" value="Genomic_DNA"/>
</dbReference>
<feature type="region of interest" description="Disordered" evidence="3">
    <location>
        <begin position="1"/>
        <end position="113"/>
    </location>
</feature>
<feature type="compositionally biased region" description="Basic and acidic residues" evidence="3">
    <location>
        <begin position="76"/>
        <end position="86"/>
    </location>
</feature>
<feature type="compositionally biased region" description="Basic and acidic residues" evidence="3">
    <location>
        <begin position="41"/>
        <end position="51"/>
    </location>
</feature>
<dbReference type="SUPFAM" id="SSF52047">
    <property type="entry name" value="RNI-like"/>
    <property type="match status" value="1"/>
</dbReference>
<evidence type="ECO:0000313" key="4">
    <source>
        <dbReference type="EMBL" id="RVE64450.1"/>
    </source>
</evidence>
<evidence type="ECO:0000256" key="3">
    <source>
        <dbReference type="SAM" id="MobiDB-lite"/>
    </source>
</evidence>
<name>A0A3S2MQ43_ORYJA</name>
<keyword evidence="2" id="KW-0677">Repeat</keyword>
<evidence type="ECO:0000256" key="2">
    <source>
        <dbReference type="ARBA" id="ARBA00022737"/>
    </source>
</evidence>
<feature type="compositionally biased region" description="Low complexity" evidence="3">
    <location>
        <begin position="66"/>
        <end position="75"/>
    </location>
</feature>
<feature type="compositionally biased region" description="Low complexity" evidence="3">
    <location>
        <begin position="31"/>
        <end position="40"/>
    </location>
</feature>
<accession>A0A3S2MQ43</accession>
<keyword evidence="5" id="KW-1185">Reference proteome</keyword>
<dbReference type="PANTHER" id="PTHR24106">
    <property type="entry name" value="NACHT, LRR AND CARD DOMAINS-CONTAINING"/>
    <property type="match status" value="1"/>
</dbReference>
<gene>
    <name evidence="4" type="ORF">OJAV_G00125970</name>
</gene>
<dbReference type="AlphaFoldDB" id="A0A3S2MQ43"/>
<keyword evidence="1" id="KW-0433">Leucine-rich repeat</keyword>
<reference evidence="4 5" key="1">
    <citation type="submission" date="2018-11" db="EMBL/GenBank/DDBJ databases">
        <authorList>
            <person name="Lopez-Roques C."/>
            <person name="Donnadieu C."/>
            <person name="Bouchez O."/>
            <person name="Klopp C."/>
            <person name="Cabau C."/>
            <person name="Zahm M."/>
        </authorList>
    </citation>
    <scope>NUCLEOTIDE SEQUENCE [LARGE SCALE GENOMIC DNA]</scope>
    <source>
        <strain evidence="4">RS831</strain>
        <tissue evidence="4">Whole body</tissue>
    </source>
</reference>
<evidence type="ECO:0000256" key="1">
    <source>
        <dbReference type="ARBA" id="ARBA00022614"/>
    </source>
</evidence>
<dbReference type="SMART" id="SM00368">
    <property type="entry name" value="LRR_RI"/>
    <property type="match status" value="2"/>
</dbReference>
<evidence type="ECO:0000313" key="5">
    <source>
        <dbReference type="Proteomes" id="UP000283210"/>
    </source>
</evidence>
<dbReference type="Gene3D" id="3.80.10.10">
    <property type="entry name" value="Ribonuclease Inhibitor"/>
    <property type="match status" value="1"/>
</dbReference>
<dbReference type="InterPro" id="IPR032675">
    <property type="entry name" value="LRR_dom_sf"/>
</dbReference>
<sequence>MDLREDGAPPSINALRQKRESQSKAQRNQPRLGSSSSGSLRSDRSKEDGPDFKGNTKTSPRRNQPRLGSSSSGSLRSDRSKEDGPDFKGNTKTSPRRKDHLNSRPVGSQSAHQDQAQLDSIFLLLEENVVLFVRKELKKIQKFLSSVDPERFDSQREDEEDLDGKDIDLRSSIKSLMKITVNFLRRMKEEELADRLQIRSYAGPPKKLFYGIDSGVKQLALAMGSPQCQLETLRVSGCLITEEGCASLASALSSNPSHLRELDLSYNHPGEAVKLLNAGLKDPNWRLDSLRVEPAGLRWLTPGPWRYSCQLSIDGNTVNKKLKVSDSNKKGIHPTTLY</sequence>
<protein>
    <submittedName>
        <fullName evidence="4">Uncharacterized protein</fullName>
    </submittedName>
</protein>
<dbReference type="Proteomes" id="UP000283210">
    <property type="component" value="Chromosome 13"/>
</dbReference>
<reference evidence="4 5" key="2">
    <citation type="submission" date="2019-01" db="EMBL/GenBank/DDBJ databases">
        <title>A chromosome length genome reference of the Java medaka (oryzias javanicus).</title>
        <authorList>
            <person name="Herpin A."/>
            <person name="Takehana Y."/>
            <person name="Naruse K."/>
            <person name="Ansai S."/>
            <person name="Kawaguchi M."/>
        </authorList>
    </citation>
    <scope>NUCLEOTIDE SEQUENCE [LARGE SCALE GENOMIC DNA]</scope>
    <source>
        <strain evidence="4">RS831</strain>
        <tissue evidence="4">Whole body</tissue>
    </source>
</reference>
<dbReference type="InterPro" id="IPR051261">
    <property type="entry name" value="NLR"/>
</dbReference>